<dbReference type="RefSeq" id="WP_057951481.1">
    <property type="nucleotide sequence ID" value="NZ_CP013118.1"/>
</dbReference>
<dbReference type="PANTHER" id="PTHR46558">
    <property type="entry name" value="TRACRIPTIONAL REGULATORY PROTEIN-RELATED-RELATED"/>
    <property type="match status" value="1"/>
</dbReference>
<dbReference type="KEGG" id="blq:L21SP5_00186"/>
<dbReference type="AlphaFoldDB" id="A0A0S2HV22"/>
<dbReference type="SUPFAM" id="SSF47413">
    <property type="entry name" value="lambda repressor-like DNA-binding domains"/>
    <property type="match status" value="1"/>
</dbReference>
<keyword evidence="5" id="KW-1185">Reference proteome</keyword>
<feature type="domain" description="HTH cro/C1-type" evidence="2">
    <location>
        <begin position="8"/>
        <end position="62"/>
    </location>
</feature>
<gene>
    <name evidence="3" type="primary">xre_4</name>
    <name evidence="4" type="synonym">xre_5</name>
    <name evidence="3" type="ORF">L21SP5_00186</name>
    <name evidence="4" type="ORF">L21SP5_00192</name>
</gene>
<dbReference type="SMART" id="SM00530">
    <property type="entry name" value="HTH_XRE"/>
    <property type="match status" value="1"/>
</dbReference>
<evidence type="ECO:0000313" key="4">
    <source>
        <dbReference type="EMBL" id="ALO13872.1"/>
    </source>
</evidence>
<proteinExistence type="predicted"/>
<evidence type="ECO:0000259" key="2">
    <source>
        <dbReference type="PROSITE" id="PS50943"/>
    </source>
</evidence>
<dbReference type="EMBL" id="CP013118">
    <property type="protein sequence ID" value="ALO13866.1"/>
    <property type="molecule type" value="Genomic_DNA"/>
</dbReference>
<reference evidence="3 5" key="1">
    <citation type="submission" date="2015-11" db="EMBL/GenBank/DDBJ databases">
        <title>Description and complete genome sequence of a novel strain predominating in hypersaline microbial mats and representing a new family of the Bacteriodetes phylum.</title>
        <authorList>
            <person name="Spring S."/>
            <person name="Bunk B."/>
            <person name="Sproer C."/>
            <person name="Klenk H.-P."/>
        </authorList>
    </citation>
    <scope>NUCLEOTIDE SEQUENCE [LARGE SCALE GENOMIC DNA]</scope>
    <source>
        <strain evidence="3 5">L21-Spi-D4</strain>
    </source>
</reference>
<dbReference type="PROSITE" id="PS50943">
    <property type="entry name" value="HTH_CROC1"/>
    <property type="match status" value="1"/>
</dbReference>
<dbReference type="Pfam" id="PF01381">
    <property type="entry name" value="HTH_3"/>
    <property type="match status" value="1"/>
</dbReference>
<dbReference type="OrthoDB" id="881869at2"/>
<dbReference type="InterPro" id="IPR010982">
    <property type="entry name" value="Lambda_DNA-bd_dom_sf"/>
</dbReference>
<evidence type="ECO:0000313" key="5">
    <source>
        <dbReference type="Proteomes" id="UP000064893"/>
    </source>
</evidence>
<accession>A0A0S2HV22</accession>
<dbReference type="Proteomes" id="UP000064893">
    <property type="component" value="Chromosome"/>
</dbReference>
<evidence type="ECO:0000256" key="1">
    <source>
        <dbReference type="ARBA" id="ARBA00023125"/>
    </source>
</evidence>
<dbReference type="KEGG" id="blq:L21SP5_00192"/>
<dbReference type="InterPro" id="IPR049639">
    <property type="entry name" value="RstR"/>
</dbReference>
<dbReference type="CDD" id="cd00093">
    <property type="entry name" value="HTH_XRE"/>
    <property type="match status" value="1"/>
</dbReference>
<dbReference type="EMBL" id="CP013118">
    <property type="protein sequence ID" value="ALO13872.1"/>
    <property type="molecule type" value="Genomic_DNA"/>
</dbReference>
<dbReference type="NCBIfam" id="NF041951">
    <property type="entry name" value="phage_RstR"/>
    <property type="match status" value="1"/>
</dbReference>
<organism evidence="3 5">
    <name type="scientific">Salinivirga cyanobacteriivorans</name>
    <dbReference type="NCBI Taxonomy" id="1307839"/>
    <lineage>
        <taxon>Bacteria</taxon>
        <taxon>Pseudomonadati</taxon>
        <taxon>Bacteroidota</taxon>
        <taxon>Bacteroidia</taxon>
        <taxon>Bacteroidales</taxon>
        <taxon>Salinivirgaceae</taxon>
        <taxon>Salinivirga</taxon>
    </lineage>
</organism>
<dbReference type="PANTHER" id="PTHR46558:SF11">
    <property type="entry name" value="HTH-TYPE TRANSCRIPTIONAL REGULATOR XRE"/>
    <property type="match status" value="1"/>
</dbReference>
<dbReference type="Gene3D" id="1.10.260.40">
    <property type="entry name" value="lambda repressor-like DNA-binding domains"/>
    <property type="match status" value="1"/>
</dbReference>
<protein>
    <submittedName>
        <fullName evidence="3">PBSX repressor</fullName>
    </submittedName>
</protein>
<evidence type="ECO:0000313" key="3">
    <source>
        <dbReference type="EMBL" id="ALO13866.1"/>
    </source>
</evidence>
<keyword evidence="1" id="KW-0238">DNA-binding</keyword>
<name>A0A0S2HV22_9BACT</name>
<dbReference type="GO" id="GO:0003677">
    <property type="term" value="F:DNA binding"/>
    <property type="evidence" value="ECO:0007669"/>
    <property type="project" value="UniProtKB-KW"/>
</dbReference>
<dbReference type="PATRIC" id="fig|1307839.3.peg.207"/>
<sequence length="113" mass="12907">MLNIGERIIQLRKAKNWSQDELAKHVNASRIMIGKYERGDNAPSVEVLLKLAKAFGVSLDYLVGEGVNAAFDKEMINRLENVENLPQEEKERIFHFIDLIIRDHKAGQAYANK</sequence>
<dbReference type="InterPro" id="IPR001387">
    <property type="entry name" value="Cro/C1-type_HTH"/>
</dbReference>